<dbReference type="Pfam" id="PF20150">
    <property type="entry name" value="2EXR"/>
    <property type="match status" value="1"/>
</dbReference>
<dbReference type="AlphaFoldDB" id="A0A2C5YTW4"/>
<comment type="caution">
    <text evidence="2">The sequence shown here is derived from an EMBL/GenBank/DDBJ whole genome shotgun (WGS) entry which is preliminary data.</text>
</comment>
<evidence type="ECO:0000313" key="3">
    <source>
        <dbReference type="Proteomes" id="UP000226431"/>
    </source>
</evidence>
<keyword evidence="3" id="KW-1185">Reference proteome</keyword>
<protein>
    <recommendedName>
        <fullName evidence="1">2EXR domain-containing protein</fullName>
    </recommendedName>
</protein>
<reference evidence="2 3" key="1">
    <citation type="submission" date="2017-06" db="EMBL/GenBank/DDBJ databases">
        <title>Ant-infecting Ophiocordyceps genomes reveal a high diversity of potential behavioral manipulation genes and a possible major role for enterotoxins.</title>
        <authorList>
            <person name="De Bekker C."/>
            <person name="Evans H.C."/>
            <person name="Brachmann A."/>
            <person name="Hughes D.P."/>
        </authorList>
    </citation>
    <scope>NUCLEOTIDE SEQUENCE [LARGE SCALE GENOMIC DNA]</scope>
    <source>
        <strain evidence="2 3">Map16</strain>
    </source>
</reference>
<sequence>MAILMAVLSRPPRPGFPASDRAPRMMRPAHDTEDAVRQRSSGHFHLFPLLPPELRLKIWNMNLPSGRLVPLRCGTASPSLHERQRPSRGDVTGFTSNAPIPVNLHVCAESRAEAFKSYRRAFGFARRAGRVIFNPDDDILLFGPHEGYMAADSQFHTCMTMCEPAELACVRRVAISDSLFWGDGACSSLTASSLSVEVVRQLAARMPRLEQIIFVPPEDQADDLPTVKERMARHIHMAVACVCQQKPNWRPPPLEIMCMSALTKKGG</sequence>
<organism evidence="2 3">
    <name type="scientific">Ophiocordyceps camponoti-rufipedis</name>
    <dbReference type="NCBI Taxonomy" id="2004952"/>
    <lineage>
        <taxon>Eukaryota</taxon>
        <taxon>Fungi</taxon>
        <taxon>Dikarya</taxon>
        <taxon>Ascomycota</taxon>
        <taxon>Pezizomycotina</taxon>
        <taxon>Sordariomycetes</taxon>
        <taxon>Hypocreomycetidae</taxon>
        <taxon>Hypocreales</taxon>
        <taxon>Ophiocordycipitaceae</taxon>
        <taxon>Ophiocordyceps</taxon>
    </lineage>
</organism>
<dbReference type="EMBL" id="NJES01000379">
    <property type="protein sequence ID" value="PHH72965.1"/>
    <property type="molecule type" value="Genomic_DNA"/>
</dbReference>
<name>A0A2C5YTW4_9HYPO</name>
<dbReference type="Proteomes" id="UP000226431">
    <property type="component" value="Unassembled WGS sequence"/>
</dbReference>
<evidence type="ECO:0000313" key="2">
    <source>
        <dbReference type="EMBL" id="PHH72965.1"/>
    </source>
</evidence>
<evidence type="ECO:0000259" key="1">
    <source>
        <dbReference type="Pfam" id="PF20150"/>
    </source>
</evidence>
<feature type="domain" description="2EXR" evidence="1">
    <location>
        <begin position="44"/>
        <end position="140"/>
    </location>
</feature>
<gene>
    <name evidence="2" type="ORF">CDD80_4126</name>
</gene>
<dbReference type="OrthoDB" id="3557569at2759"/>
<dbReference type="PANTHER" id="PTHR35910:SF6">
    <property type="entry name" value="2EXR DOMAIN-CONTAINING PROTEIN"/>
    <property type="match status" value="1"/>
</dbReference>
<accession>A0A2C5YTW4</accession>
<proteinExistence type="predicted"/>
<dbReference type="InterPro" id="IPR045518">
    <property type="entry name" value="2EXR"/>
</dbReference>
<dbReference type="PANTHER" id="PTHR35910">
    <property type="entry name" value="2EXR DOMAIN-CONTAINING PROTEIN"/>
    <property type="match status" value="1"/>
</dbReference>